<keyword evidence="3" id="KW-1185">Reference proteome</keyword>
<dbReference type="KEGG" id="smao:CAG99_21475"/>
<accession>A0A1W7D237</accession>
<gene>
    <name evidence="2" type="ORF">CAG99_21475</name>
</gene>
<feature type="domain" description="SnoaL-like" evidence="1">
    <location>
        <begin position="32"/>
        <end position="135"/>
    </location>
</feature>
<dbReference type="SUPFAM" id="SSF54427">
    <property type="entry name" value="NTF2-like"/>
    <property type="match status" value="1"/>
</dbReference>
<evidence type="ECO:0000259" key="1">
    <source>
        <dbReference type="Pfam" id="PF12680"/>
    </source>
</evidence>
<dbReference type="InterPro" id="IPR032710">
    <property type="entry name" value="NTF2-like_dom_sf"/>
</dbReference>
<dbReference type="Pfam" id="PF12680">
    <property type="entry name" value="SnoaL_2"/>
    <property type="match status" value="1"/>
</dbReference>
<dbReference type="Proteomes" id="UP000194218">
    <property type="component" value="Chromosome"/>
</dbReference>
<protein>
    <recommendedName>
        <fullName evidence="1">SnoaL-like domain-containing protein</fullName>
    </recommendedName>
</protein>
<dbReference type="AlphaFoldDB" id="A0A1W7D237"/>
<dbReference type="InterPro" id="IPR037401">
    <property type="entry name" value="SnoaL-like"/>
</dbReference>
<reference evidence="2 3" key="1">
    <citation type="submission" date="2017-05" db="EMBL/GenBank/DDBJ databases">
        <title>Complete genome sequence of Streptomyces sp. SCSIO 03032 revealed the diverse biosynthetic pathways for its bioactive secondary metabolites.</title>
        <authorList>
            <person name="Ma L."/>
            <person name="Zhu Y."/>
            <person name="Zhang W."/>
            <person name="Zhang G."/>
            <person name="Tian X."/>
            <person name="Zhang S."/>
            <person name="Zhang C."/>
        </authorList>
    </citation>
    <scope>NUCLEOTIDE SEQUENCE [LARGE SCALE GENOMIC DNA]</scope>
    <source>
        <strain evidence="2 3">SCSIO 03032</strain>
    </source>
</reference>
<sequence length="151" mass="16347">MVRFRPGRLAAGPPGGATKGIPMTFPAMPRYVDAWFRASIDADPDAWADTWTEDGIFHDPVGDPPIVGREAIRKFIADALPAFKPFLGLTPVEAYYVADSVAVSWRAAAVTGDGKPVNWAGINIYELAEDGMIKEVRSYFSNAVFQAQANG</sequence>
<proteinExistence type="predicted"/>
<name>A0A1W7D237_9ACTN</name>
<dbReference type="Gene3D" id="3.10.450.50">
    <property type="match status" value="1"/>
</dbReference>
<organism evidence="2 3">
    <name type="scientific">Streptomyces marincola</name>
    <dbReference type="NCBI Taxonomy" id="2878388"/>
    <lineage>
        <taxon>Bacteria</taxon>
        <taxon>Bacillati</taxon>
        <taxon>Actinomycetota</taxon>
        <taxon>Actinomycetes</taxon>
        <taxon>Kitasatosporales</taxon>
        <taxon>Streptomycetaceae</taxon>
        <taxon>Streptomyces</taxon>
    </lineage>
</organism>
<evidence type="ECO:0000313" key="2">
    <source>
        <dbReference type="EMBL" id="ARQ71062.1"/>
    </source>
</evidence>
<evidence type="ECO:0000313" key="3">
    <source>
        <dbReference type="Proteomes" id="UP000194218"/>
    </source>
</evidence>
<dbReference type="EMBL" id="CP021121">
    <property type="protein sequence ID" value="ARQ71062.1"/>
    <property type="molecule type" value="Genomic_DNA"/>
</dbReference>